<keyword evidence="2" id="KW-0479">Metal-binding</keyword>
<evidence type="ECO:0000259" key="5">
    <source>
        <dbReference type="PROSITE" id="PS00125"/>
    </source>
</evidence>
<gene>
    <name evidence="6" type="ORF">F2Q69_00009126</name>
</gene>
<dbReference type="Pfam" id="PF00149">
    <property type="entry name" value="Metallophos"/>
    <property type="match status" value="1"/>
</dbReference>
<dbReference type="InterPro" id="IPR047129">
    <property type="entry name" value="PPA2-like"/>
</dbReference>
<dbReference type="InterPro" id="IPR004843">
    <property type="entry name" value="Calcineurin-like_PHP"/>
</dbReference>
<proteinExistence type="predicted"/>
<sequence>MGDYVDRGYYCVENVTLLVALKMRYPQKITILRGNHEIRQINQVYGFFYECLRK</sequence>
<dbReference type="EMBL" id="QGKX02001521">
    <property type="protein sequence ID" value="KAF3506569.1"/>
    <property type="molecule type" value="Genomic_DNA"/>
</dbReference>
<protein>
    <recommendedName>
        <fullName evidence="1">protein-serine/threonine phosphatase</fullName>
        <ecNumber evidence="1">3.1.3.16</ecNumber>
    </recommendedName>
</protein>
<dbReference type="InterPro" id="IPR029052">
    <property type="entry name" value="Metallo-depent_PP-like"/>
</dbReference>
<dbReference type="SUPFAM" id="SSF56300">
    <property type="entry name" value="Metallo-dependent phosphatases"/>
    <property type="match status" value="1"/>
</dbReference>
<evidence type="ECO:0000313" key="6">
    <source>
        <dbReference type="EMBL" id="KAF3506569.1"/>
    </source>
</evidence>
<dbReference type="AlphaFoldDB" id="A0A8S9NSU4"/>
<dbReference type="InterPro" id="IPR006186">
    <property type="entry name" value="Ser/Thr-sp_prot-phosphatase"/>
</dbReference>
<dbReference type="GO" id="GO:0046872">
    <property type="term" value="F:metal ion binding"/>
    <property type="evidence" value="ECO:0007669"/>
    <property type="project" value="UniProtKB-KW"/>
</dbReference>
<evidence type="ECO:0000256" key="2">
    <source>
        <dbReference type="ARBA" id="ARBA00022723"/>
    </source>
</evidence>
<organism evidence="6 7">
    <name type="scientific">Brassica cretica</name>
    <name type="common">Mustard</name>
    <dbReference type="NCBI Taxonomy" id="69181"/>
    <lineage>
        <taxon>Eukaryota</taxon>
        <taxon>Viridiplantae</taxon>
        <taxon>Streptophyta</taxon>
        <taxon>Embryophyta</taxon>
        <taxon>Tracheophyta</taxon>
        <taxon>Spermatophyta</taxon>
        <taxon>Magnoliopsida</taxon>
        <taxon>eudicotyledons</taxon>
        <taxon>Gunneridae</taxon>
        <taxon>Pentapetalae</taxon>
        <taxon>rosids</taxon>
        <taxon>malvids</taxon>
        <taxon>Brassicales</taxon>
        <taxon>Brassicaceae</taxon>
        <taxon>Brassiceae</taxon>
        <taxon>Brassica</taxon>
    </lineage>
</organism>
<dbReference type="Gene3D" id="3.60.21.10">
    <property type="match status" value="1"/>
</dbReference>
<dbReference type="Proteomes" id="UP000712600">
    <property type="component" value="Unassembled WGS sequence"/>
</dbReference>
<keyword evidence="3" id="KW-0378">Hydrolase</keyword>
<comment type="caution">
    <text evidence="6">The sequence shown here is derived from an EMBL/GenBank/DDBJ whole genome shotgun (WGS) entry which is preliminary data.</text>
</comment>
<feature type="domain" description="Serine/threonine specific protein phosphatases" evidence="5">
    <location>
        <begin position="32"/>
        <end position="37"/>
    </location>
</feature>
<evidence type="ECO:0000313" key="7">
    <source>
        <dbReference type="Proteomes" id="UP000712600"/>
    </source>
</evidence>
<dbReference type="GO" id="GO:0004722">
    <property type="term" value="F:protein serine/threonine phosphatase activity"/>
    <property type="evidence" value="ECO:0007669"/>
    <property type="project" value="UniProtKB-EC"/>
</dbReference>
<evidence type="ECO:0000256" key="3">
    <source>
        <dbReference type="ARBA" id="ARBA00022801"/>
    </source>
</evidence>
<reference evidence="6" key="1">
    <citation type="submission" date="2019-12" db="EMBL/GenBank/DDBJ databases">
        <title>Genome sequencing and annotation of Brassica cretica.</title>
        <authorList>
            <person name="Studholme D.J."/>
            <person name="Sarris P."/>
        </authorList>
    </citation>
    <scope>NUCLEOTIDE SEQUENCE</scope>
    <source>
        <strain evidence="6">PFS-109/04</strain>
        <tissue evidence="6">Leaf</tissue>
    </source>
</reference>
<name>A0A8S9NSU4_BRACR</name>
<dbReference type="PANTHER" id="PTHR45619">
    <property type="entry name" value="SERINE/THREONINE-PROTEIN PHOSPHATASE PP2A-RELATED"/>
    <property type="match status" value="1"/>
</dbReference>
<dbReference type="PROSITE" id="PS00125">
    <property type="entry name" value="SER_THR_PHOSPHATASE"/>
    <property type="match status" value="1"/>
</dbReference>
<evidence type="ECO:0000256" key="4">
    <source>
        <dbReference type="ARBA" id="ARBA00023211"/>
    </source>
</evidence>
<dbReference type="EC" id="3.1.3.16" evidence="1"/>
<accession>A0A8S9NSU4</accession>
<keyword evidence="4" id="KW-0464">Manganese</keyword>
<evidence type="ECO:0000256" key="1">
    <source>
        <dbReference type="ARBA" id="ARBA00013081"/>
    </source>
</evidence>